<sequence>MVPSSSAMAAAAAAQGEGELREHFARFGEVRSVIMMRDREMGHDRGFGFVVFKDEADAVAALSDGDKPRHFICGRMVGVKRARDSRALRASSAAPSSGERATPTRHPGLDGVSP</sequence>
<evidence type="ECO:0000259" key="5">
    <source>
        <dbReference type="PROSITE" id="PS50102"/>
    </source>
</evidence>
<dbReference type="PANTHER" id="PTHR48032">
    <property type="entry name" value="RNA-BINDING PROTEIN MUSASHI HOMOLOG RBP6"/>
    <property type="match status" value="1"/>
</dbReference>
<feature type="region of interest" description="Disordered" evidence="4">
    <location>
        <begin position="83"/>
        <end position="114"/>
    </location>
</feature>
<dbReference type="AlphaFoldDB" id="K4AJS4"/>
<dbReference type="Proteomes" id="UP000004995">
    <property type="component" value="Unassembled WGS sequence"/>
</dbReference>
<dbReference type="SMART" id="SM00360">
    <property type="entry name" value="RRM"/>
    <property type="match status" value="1"/>
</dbReference>
<evidence type="ECO:0000256" key="3">
    <source>
        <dbReference type="PROSITE-ProRule" id="PRU00176"/>
    </source>
</evidence>
<evidence type="ECO:0000256" key="2">
    <source>
        <dbReference type="ARBA" id="ARBA00022884"/>
    </source>
</evidence>
<dbReference type="EnsemblPlants" id="KQK92462">
    <property type="protein sequence ID" value="KQK92462"/>
    <property type="gene ID" value="SETIT_039146mg"/>
</dbReference>
<dbReference type="PANTHER" id="PTHR48032:SF12">
    <property type="entry name" value="RRM DOMAIN-CONTAINING PROTEIN"/>
    <property type="match status" value="1"/>
</dbReference>
<dbReference type="Gene3D" id="3.30.70.330">
    <property type="match status" value="1"/>
</dbReference>
<proteinExistence type="predicted"/>
<dbReference type="InterPro" id="IPR012677">
    <property type="entry name" value="Nucleotide-bd_a/b_plait_sf"/>
</dbReference>
<evidence type="ECO:0000313" key="8">
    <source>
        <dbReference type="Proteomes" id="UP000004995"/>
    </source>
</evidence>
<dbReference type="OrthoDB" id="1875751at2759"/>
<dbReference type="GO" id="GO:0003723">
    <property type="term" value="F:RNA binding"/>
    <property type="evidence" value="ECO:0007669"/>
    <property type="project" value="UniProtKB-UniRule"/>
</dbReference>
<evidence type="ECO:0000256" key="1">
    <source>
        <dbReference type="ARBA" id="ARBA00022737"/>
    </source>
</evidence>
<gene>
    <name evidence="6" type="ORF">SETIT_9G531700v2</name>
</gene>
<keyword evidence="2 3" id="KW-0694">RNA-binding</keyword>
<feature type="compositionally biased region" description="Low complexity" evidence="4">
    <location>
        <begin position="88"/>
        <end position="97"/>
    </location>
</feature>
<dbReference type="Gramene" id="KQK92462">
    <property type="protein sequence ID" value="KQK92462"/>
    <property type="gene ID" value="SETIT_039146mg"/>
</dbReference>
<keyword evidence="8" id="KW-1185">Reference proteome</keyword>
<dbReference type="Pfam" id="PF00076">
    <property type="entry name" value="RRM_1"/>
    <property type="match status" value="1"/>
</dbReference>
<name>K4AJS4_SETIT</name>
<evidence type="ECO:0000256" key="4">
    <source>
        <dbReference type="SAM" id="MobiDB-lite"/>
    </source>
</evidence>
<dbReference type="SUPFAM" id="SSF54928">
    <property type="entry name" value="RNA-binding domain, RBD"/>
    <property type="match status" value="1"/>
</dbReference>
<dbReference type="PROSITE" id="PS50102">
    <property type="entry name" value="RRM"/>
    <property type="match status" value="1"/>
</dbReference>
<dbReference type="EMBL" id="CM003536">
    <property type="protein sequence ID" value="RCV46435.1"/>
    <property type="molecule type" value="Genomic_DNA"/>
</dbReference>
<protein>
    <recommendedName>
        <fullName evidence="5">RRM domain-containing protein</fullName>
    </recommendedName>
</protein>
<feature type="domain" description="RRM" evidence="5">
    <location>
        <begin position="1"/>
        <end position="84"/>
    </location>
</feature>
<accession>K4AJS4</accession>
<dbReference type="HOGENOM" id="CLU_2125416_0_0_1"/>
<evidence type="ECO:0000313" key="7">
    <source>
        <dbReference type="EnsemblPlants" id="KQK92462"/>
    </source>
</evidence>
<organism evidence="7 8">
    <name type="scientific">Setaria italica</name>
    <name type="common">Foxtail millet</name>
    <name type="synonym">Panicum italicum</name>
    <dbReference type="NCBI Taxonomy" id="4555"/>
    <lineage>
        <taxon>Eukaryota</taxon>
        <taxon>Viridiplantae</taxon>
        <taxon>Streptophyta</taxon>
        <taxon>Embryophyta</taxon>
        <taxon>Tracheophyta</taxon>
        <taxon>Spermatophyta</taxon>
        <taxon>Magnoliopsida</taxon>
        <taxon>Liliopsida</taxon>
        <taxon>Poales</taxon>
        <taxon>Poaceae</taxon>
        <taxon>PACMAD clade</taxon>
        <taxon>Panicoideae</taxon>
        <taxon>Panicodae</taxon>
        <taxon>Paniceae</taxon>
        <taxon>Cenchrinae</taxon>
        <taxon>Setaria</taxon>
    </lineage>
</organism>
<keyword evidence="1" id="KW-0677">Repeat</keyword>
<evidence type="ECO:0000313" key="6">
    <source>
        <dbReference type="EMBL" id="RCV46435.1"/>
    </source>
</evidence>
<reference evidence="6" key="2">
    <citation type="submission" date="2015-07" db="EMBL/GenBank/DDBJ databases">
        <authorList>
            <person name="Noorani M."/>
        </authorList>
    </citation>
    <scope>NUCLEOTIDE SEQUENCE</scope>
    <source>
        <strain evidence="6">Yugu1</strain>
    </source>
</reference>
<dbReference type="EMBL" id="AGNK02006124">
    <property type="status" value="NOT_ANNOTATED_CDS"/>
    <property type="molecule type" value="Genomic_DNA"/>
</dbReference>
<dbReference type="STRING" id="4555.K4AJS4"/>
<reference evidence="7" key="3">
    <citation type="submission" date="2018-08" db="UniProtKB">
        <authorList>
            <consortium name="EnsemblPlants"/>
        </authorList>
    </citation>
    <scope>IDENTIFICATION</scope>
    <source>
        <strain evidence="7">Yugu1</strain>
    </source>
</reference>
<dbReference type="InterPro" id="IPR000504">
    <property type="entry name" value="RRM_dom"/>
</dbReference>
<dbReference type="InterPro" id="IPR035979">
    <property type="entry name" value="RBD_domain_sf"/>
</dbReference>
<reference evidence="6 8" key="1">
    <citation type="journal article" date="2012" name="Nat. Biotechnol.">
        <title>Reference genome sequence of the model plant Setaria.</title>
        <authorList>
            <person name="Bennetzen J.L."/>
            <person name="Schmutz J."/>
            <person name="Wang H."/>
            <person name="Percifield R."/>
            <person name="Hawkins J."/>
            <person name="Pontaroli A.C."/>
            <person name="Estep M."/>
            <person name="Feng L."/>
            <person name="Vaughn J.N."/>
            <person name="Grimwood J."/>
            <person name="Jenkins J."/>
            <person name="Barry K."/>
            <person name="Lindquist E."/>
            <person name="Hellsten U."/>
            <person name="Deshpande S."/>
            <person name="Wang X."/>
            <person name="Wu X."/>
            <person name="Mitros T."/>
            <person name="Triplett J."/>
            <person name="Yang X."/>
            <person name="Ye C.Y."/>
            <person name="Mauro-Herrera M."/>
            <person name="Wang L."/>
            <person name="Li P."/>
            <person name="Sharma M."/>
            <person name="Sharma R."/>
            <person name="Ronald P.C."/>
            <person name="Panaud O."/>
            <person name="Kellogg E.A."/>
            <person name="Brutnell T.P."/>
            <person name="Doust A.N."/>
            <person name="Tuskan G.A."/>
            <person name="Rokhsar D."/>
            <person name="Devos K.M."/>
        </authorList>
    </citation>
    <scope>NUCLEOTIDE SEQUENCE [LARGE SCALE GENOMIC DNA]</scope>
    <source>
        <strain evidence="8">cv. Yugu1</strain>
        <strain evidence="6">Yugu1</strain>
    </source>
</reference>